<dbReference type="RefSeq" id="WP_307334427.1">
    <property type="nucleotide sequence ID" value="NZ_JAUSUQ010000001.1"/>
</dbReference>
<feature type="transmembrane region" description="Helical" evidence="1">
    <location>
        <begin position="54"/>
        <end position="73"/>
    </location>
</feature>
<keyword evidence="1" id="KW-0812">Transmembrane</keyword>
<reference evidence="2 3" key="1">
    <citation type="submission" date="2023-07" db="EMBL/GenBank/DDBJ databases">
        <title>Genomic Encyclopedia of Type Strains, Phase IV (KMG-IV): sequencing the most valuable type-strain genomes for metagenomic binning, comparative biology and taxonomic classification.</title>
        <authorList>
            <person name="Goeker M."/>
        </authorList>
    </citation>
    <scope>NUCLEOTIDE SEQUENCE [LARGE SCALE GENOMIC DNA]</scope>
    <source>
        <strain evidence="2 3">DSM 17740</strain>
    </source>
</reference>
<feature type="transmembrane region" description="Helical" evidence="1">
    <location>
        <begin position="295"/>
        <end position="314"/>
    </location>
</feature>
<comment type="caution">
    <text evidence="2">The sequence shown here is derived from an EMBL/GenBank/DDBJ whole genome shotgun (WGS) entry which is preliminary data.</text>
</comment>
<feature type="transmembrane region" description="Helical" evidence="1">
    <location>
        <begin position="385"/>
        <end position="404"/>
    </location>
</feature>
<accession>A0ABU0CNA7</accession>
<feature type="transmembrane region" description="Helical" evidence="1">
    <location>
        <begin position="194"/>
        <end position="212"/>
    </location>
</feature>
<keyword evidence="1" id="KW-1133">Transmembrane helix</keyword>
<keyword evidence="3" id="KW-1185">Reference proteome</keyword>
<proteinExistence type="predicted"/>
<feature type="transmembrane region" description="Helical" evidence="1">
    <location>
        <begin position="320"/>
        <end position="339"/>
    </location>
</feature>
<evidence type="ECO:0000313" key="2">
    <source>
        <dbReference type="EMBL" id="MDQ0337369.1"/>
    </source>
</evidence>
<evidence type="ECO:0000313" key="3">
    <source>
        <dbReference type="Proteomes" id="UP001232445"/>
    </source>
</evidence>
<feature type="transmembrane region" description="Helical" evidence="1">
    <location>
        <begin position="104"/>
        <end position="124"/>
    </location>
</feature>
<feature type="transmembrane region" description="Helical" evidence="1">
    <location>
        <begin position="169"/>
        <end position="188"/>
    </location>
</feature>
<dbReference type="Proteomes" id="UP001232445">
    <property type="component" value="Unassembled WGS sequence"/>
</dbReference>
<gene>
    <name evidence="2" type="ORF">J2S00_000139</name>
</gene>
<dbReference type="EMBL" id="JAUSUQ010000001">
    <property type="protein sequence ID" value="MDQ0337369.1"/>
    <property type="molecule type" value="Genomic_DNA"/>
</dbReference>
<keyword evidence="1" id="KW-0472">Membrane</keyword>
<protein>
    <submittedName>
        <fullName evidence="2">ABC-2 type transport system permease protein</fullName>
    </submittedName>
</protein>
<feature type="transmembrane region" description="Helical" evidence="1">
    <location>
        <begin position="21"/>
        <end position="42"/>
    </location>
</feature>
<sequence>MTAKQLYFNRLKYEWSSVIKAWKTAIDWVVWLYVIIPVSLVFGHHYLTVWHKQAVWAESILPQYIVILLFIFTSKGLVRTFVKEADQLFLLQHSHWLREIRLRGMLYSLLVIFLQTMTVMLILAPYLLHYQGFSSEQLIIFALVIFLLKPNALLAQQRIPLEGKFWPNALKRISIRLITVSILGTAFFFHAVPWFNLCLSGVLSSILLFQIFSKLNSFAMFRDDVAREIKHSNGKISILVGIAEQTGLTYLNLKKERRLFKKLKWFPKSGFPITKINQVNMLVELFSKTVLRNDAYVMMYIQLMLILGAAIILLPFWLKWGLWLLSYICLVYFISVVWKEMMRHPYLKTYPWKEKNIAKAYQKTVLYFLTPSFSLLGLLLGSLTFQWLGAVLLTLISVLLGVLMHRRHVIVR</sequence>
<dbReference type="Pfam" id="PF05975">
    <property type="entry name" value="EcsB"/>
    <property type="match status" value="1"/>
</dbReference>
<name>A0ABU0CNA7_9BACI</name>
<dbReference type="InterPro" id="IPR010288">
    <property type="entry name" value="EcsB_ABC"/>
</dbReference>
<organism evidence="2 3">
    <name type="scientific">Caldalkalibacillus uzonensis</name>
    <dbReference type="NCBI Taxonomy" id="353224"/>
    <lineage>
        <taxon>Bacteria</taxon>
        <taxon>Bacillati</taxon>
        <taxon>Bacillota</taxon>
        <taxon>Bacilli</taxon>
        <taxon>Bacillales</taxon>
        <taxon>Bacillaceae</taxon>
        <taxon>Caldalkalibacillus</taxon>
    </lineage>
</organism>
<feature type="transmembrane region" description="Helical" evidence="1">
    <location>
        <begin position="360"/>
        <end position="379"/>
    </location>
</feature>
<evidence type="ECO:0000256" key="1">
    <source>
        <dbReference type="SAM" id="Phobius"/>
    </source>
</evidence>